<comment type="caution">
    <text evidence="1">The sequence shown here is derived from an EMBL/GenBank/DDBJ whole genome shotgun (WGS) entry which is preliminary data.</text>
</comment>
<sequence>MRALVAVSVLLVVLALVREVRARRRFAQDGPSFRCRFRRVYGEAPAGWPGLRRLWTRPMWARWSGDVLVVRRGPVRDRTLRLAAKVQPVGVYVRPRTADLSVRLSVGGAIVEMTAAAEARLELVGPYLAAAVSDLPKPPAGLYPL</sequence>
<gene>
    <name evidence="1" type="ORF">OWR29_02620</name>
</gene>
<accession>A0ABT4AU21</accession>
<dbReference type="EMBL" id="JAPNTZ010000001">
    <property type="protein sequence ID" value="MCY1136875.1"/>
    <property type="molecule type" value="Genomic_DNA"/>
</dbReference>
<proteinExistence type="predicted"/>
<protein>
    <recommendedName>
        <fullName evidence="3">Secreted protein</fullName>
    </recommendedName>
</protein>
<name>A0ABT4AU21_9ACTN</name>
<keyword evidence="2" id="KW-1185">Reference proteome</keyword>
<reference evidence="1" key="1">
    <citation type="submission" date="2022-11" db="EMBL/GenBank/DDBJ databases">
        <authorList>
            <person name="Somphong A."/>
            <person name="Phongsopitanun W."/>
        </authorList>
    </citation>
    <scope>NUCLEOTIDE SEQUENCE</scope>
    <source>
        <strain evidence="1">Pm04-4</strain>
    </source>
</reference>
<evidence type="ECO:0008006" key="3">
    <source>
        <dbReference type="Google" id="ProtNLM"/>
    </source>
</evidence>
<organism evidence="1 2">
    <name type="scientific">Paractinoplanes pyxinae</name>
    <dbReference type="NCBI Taxonomy" id="2997416"/>
    <lineage>
        <taxon>Bacteria</taxon>
        <taxon>Bacillati</taxon>
        <taxon>Actinomycetota</taxon>
        <taxon>Actinomycetes</taxon>
        <taxon>Micromonosporales</taxon>
        <taxon>Micromonosporaceae</taxon>
        <taxon>Paractinoplanes</taxon>
    </lineage>
</organism>
<dbReference type="RefSeq" id="WP_267560666.1">
    <property type="nucleotide sequence ID" value="NZ_JAPNTZ010000001.1"/>
</dbReference>
<evidence type="ECO:0000313" key="2">
    <source>
        <dbReference type="Proteomes" id="UP001151002"/>
    </source>
</evidence>
<dbReference type="Proteomes" id="UP001151002">
    <property type="component" value="Unassembled WGS sequence"/>
</dbReference>
<evidence type="ECO:0000313" key="1">
    <source>
        <dbReference type="EMBL" id="MCY1136875.1"/>
    </source>
</evidence>